<dbReference type="Gene3D" id="3.30.710.10">
    <property type="entry name" value="Potassium Channel Kv1.1, Chain A"/>
    <property type="match status" value="1"/>
</dbReference>
<dbReference type="EMBL" id="JEMT01023793">
    <property type="protein sequence ID" value="EXX63745.1"/>
    <property type="molecule type" value="Genomic_DNA"/>
</dbReference>
<dbReference type="PROSITE" id="PS50097">
    <property type="entry name" value="BTB"/>
    <property type="match status" value="1"/>
</dbReference>
<evidence type="ECO:0008006" key="5">
    <source>
        <dbReference type="Google" id="ProtNLM"/>
    </source>
</evidence>
<protein>
    <recommendedName>
        <fullName evidence="5">Btb/poz domain-containing protein 19-like</fullName>
    </recommendedName>
</protein>
<organism evidence="3 4">
    <name type="scientific">Rhizophagus irregularis (strain DAOM 197198w)</name>
    <name type="common">Glomus intraradices</name>
    <dbReference type="NCBI Taxonomy" id="1432141"/>
    <lineage>
        <taxon>Eukaryota</taxon>
        <taxon>Fungi</taxon>
        <taxon>Fungi incertae sedis</taxon>
        <taxon>Mucoromycota</taxon>
        <taxon>Glomeromycotina</taxon>
        <taxon>Glomeromycetes</taxon>
        <taxon>Glomerales</taxon>
        <taxon>Glomeraceae</taxon>
        <taxon>Rhizophagus</taxon>
    </lineage>
</organism>
<dbReference type="Pfam" id="PF00651">
    <property type="entry name" value="BTB"/>
    <property type="match status" value="1"/>
</dbReference>
<dbReference type="Gene3D" id="1.25.40.420">
    <property type="match status" value="1"/>
</dbReference>
<dbReference type="SMR" id="A0A015JA36"/>
<evidence type="ECO:0000313" key="4">
    <source>
        <dbReference type="Proteomes" id="UP000022910"/>
    </source>
</evidence>
<accession>A0A015JA36</accession>
<dbReference type="AlphaFoldDB" id="A0A015JA36"/>
<dbReference type="HOGENOM" id="CLU_021542_0_1_1"/>
<dbReference type="OrthoDB" id="6359816at2759"/>
<comment type="caution">
    <text evidence="3">The sequence shown here is derived from an EMBL/GenBank/DDBJ whole genome shotgun (WGS) entry which is preliminary data.</text>
</comment>
<sequence>MSYEYYQEVIIDLEKLFTTEIGYDVIIFAGENKNTEELHAHSNILSTRSQYFCTAFSNEWAEKKNGKFIFKKPNVSPELFKIILRFIYCGKIDFIKLQCPEILKLLAIVDELGIQSLISCIQEYLIKHHDEFLQQNPIEILETVYQHESFEQLWNHCLEKICEDPRILFNSEKFINLKSSLLELLLKRDDLYLEEIIIWDGLLKWGVAQNPSISKDDDITKLKKDDITIMKKTLHNFIPLIRFYHISSEDFLDKVYPLKDLLPEDLLDGLLKFHIASSRKSDVNDIQRPRQLKCIYDSILIENHHFANFANWIDKKDSLLYNIKNNPYNFNLLYRASRDGYTPEAFHSKCDNKGATIVVAKISDSDQIIGGYNSLQWDSSDQNSSTVDSFIFLYSDRKNAKLSYSNGDQFSIRNIALNGPTFGGGNDLYCDSNGTWRSNGSCSYPKIDGMRKGIINVNDYEVFQVILKRKDENIQVQKINQDLNLNLKNNNNIVGKTKPDKIKNNEDKLVKRRSFKLFKTLFNEKRKQQ</sequence>
<dbReference type="Proteomes" id="UP000022910">
    <property type="component" value="Unassembled WGS sequence"/>
</dbReference>
<feature type="domain" description="BTB" evidence="1">
    <location>
        <begin position="23"/>
        <end position="96"/>
    </location>
</feature>
<dbReference type="Pfam" id="PF07534">
    <property type="entry name" value="TLD"/>
    <property type="match status" value="1"/>
</dbReference>
<name>A0A015JA36_RHIIW</name>
<dbReference type="SUPFAM" id="SSF54695">
    <property type="entry name" value="POZ domain"/>
    <property type="match status" value="1"/>
</dbReference>
<evidence type="ECO:0000259" key="1">
    <source>
        <dbReference type="PROSITE" id="PS50097"/>
    </source>
</evidence>
<dbReference type="PROSITE" id="PS51886">
    <property type="entry name" value="TLDC"/>
    <property type="match status" value="1"/>
</dbReference>
<keyword evidence="4" id="KW-1185">Reference proteome</keyword>
<dbReference type="PANTHER" id="PTHR24410:SF23">
    <property type="entry name" value="BTB DOMAIN-CONTAINING PROTEIN-RELATED"/>
    <property type="match status" value="1"/>
</dbReference>
<evidence type="ECO:0000259" key="2">
    <source>
        <dbReference type="PROSITE" id="PS51886"/>
    </source>
</evidence>
<feature type="domain" description="TLDc" evidence="2">
    <location>
        <begin position="299"/>
        <end position="466"/>
    </location>
</feature>
<dbReference type="InterPro" id="IPR011333">
    <property type="entry name" value="SKP1/BTB/POZ_sf"/>
</dbReference>
<proteinExistence type="predicted"/>
<dbReference type="SMART" id="SM00225">
    <property type="entry name" value="BTB"/>
    <property type="match status" value="1"/>
</dbReference>
<dbReference type="PANTHER" id="PTHR24410">
    <property type="entry name" value="HL07962P-RELATED"/>
    <property type="match status" value="1"/>
</dbReference>
<dbReference type="InterPro" id="IPR051481">
    <property type="entry name" value="BTB-POZ/Galectin-3-binding"/>
</dbReference>
<gene>
    <name evidence="3" type="ORF">RirG_149480</name>
</gene>
<reference evidence="3 4" key="1">
    <citation type="submission" date="2014-02" db="EMBL/GenBank/DDBJ databases">
        <title>Single nucleus genome sequencing reveals high similarity among nuclei of an endomycorrhizal fungus.</title>
        <authorList>
            <person name="Lin K."/>
            <person name="Geurts R."/>
            <person name="Zhang Z."/>
            <person name="Limpens E."/>
            <person name="Saunders D.G."/>
            <person name="Mu D."/>
            <person name="Pang E."/>
            <person name="Cao H."/>
            <person name="Cha H."/>
            <person name="Lin T."/>
            <person name="Zhou Q."/>
            <person name="Shang Y."/>
            <person name="Li Y."/>
            <person name="Ivanov S."/>
            <person name="Sharma T."/>
            <person name="Velzen R.V."/>
            <person name="Ruijter N.D."/>
            <person name="Aanen D.K."/>
            <person name="Win J."/>
            <person name="Kamoun S."/>
            <person name="Bisseling T."/>
            <person name="Huang S."/>
        </authorList>
    </citation>
    <scope>NUCLEOTIDE SEQUENCE [LARGE SCALE GENOMIC DNA]</scope>
    <source>
        <strain evidence="4">DAOM197198w</strain>
    </source>
</reference>
<dbReference type="CDD" id="cd18186">
    <property type="entry name" value="BTB_POZ_ZBTB_KLHL-like"/>
    <property type="match status" value="1"/>
</dbReference>
<evidence type="ECO:0000313" key="3">
    <source>
        <dbReference type="EMBL" id="EXX63745.1"/>
    </source>
</evidence>
<dbReference type="InterPro" id="IPR006571">
    <property type="entry name" value="TLDc_dom"/>
</dbReference>
<dbReference type="InterPro" id="IPR000210">
    <property type="entry name" value="BTB/POZ_dom"/>
</dbReference>
<dbReference type="SMART" id="SM00584">
    <property type="entry name" value="TLDc"/>
    <property type="match status" value="1"/>
</dbReference>